<name>A0ABX5JIF2_9BACT</name>
<proteinExistence type="predicted"/>
<dbReference type="EMBL" id="MUXF01000004">
    <property type="protein sequence ID" value="PUE67175.1"/>
    <property type="molecule type" value="Genomic_DNA"/>
</dbReference>
<keyword evidence="2" id="KW-1185">Reference proteome</keyword>
<organism evidence="1 2">
    <name type="scientific">Arcobacter lacus</name>
    <dbReference type="NCBI Taxonomy" id="1912876"/>
    <lineage>
        <taxon>Bacteria</taxon>
        <taxon>Pseudomonadati</taxon>
        <taxon>Campylobacterota</taxon>
        <taxon>Epsilonproteobacteria</taxon>
        <taxon>Campylobacterales</taxon>
        <taxon>Arcobacteraceae</taxon>
        <taxon>Arcobacter</taxon>
    </lineage>
</organism>
<comment type="caution">
    <text evidence="1">The sequence shown here is derived from an EMBL/GenBank/DDBJ whole genome shotgun (WGS) entry which is preliminary data.</text>
</comment>
<dbReference type="InterPro" id="IPR011101">
    <property type="entry name" value="DUF5131"/>
</dbReference>
<accession>A0ABX5JIF2</accession>
<sequence>MSKSKIEWTGSTWNPITGCTKYSDGCTNCYAEKMANRLKNMGLKKYENAFNLTLHYKNIEDPLFMKKPQTIFVCSMSDIFHKDVPDEFILKLFEVMNKAHWHTFQVLTKRAERIKELNDLITWTKNIWLGTTVESQKVTHRINYLRESGAYIKFLSIEPLLTPINNLNLKNIDWVIVGGESGAKARPMLKEWVVDIKNQCNTQDVPFFFKQWGGKNKKKAGRLLDNNTYDEMPKKITEGIFG</sequence>
<gene>
    <name evidence="1" type="ORF">B0175_03095</name>
</gene>
<evidence type="ECO:0000313" key="2">
    <source>
        <dbReference type="Proteomes" id="UP000251311"/>
    </source>
</evidence>
<evidence type="ECO:0000313" key="1">
    <source>
        <dbReference type="EMBL" id="PUE67175.1"/>
    </source>
</evidence>
<protein>
    <recommendedName>
        <fullName evidence="3">Phage Gp37/Gp68 family protein</fullName>
    </recommendedName>
</protein>
<dbReference type="Proteomes" id="UP000251311">
    <property type="component" value="Unassembled WGS sequence"/>
</dbReference>
<dbReference type="Pfam" id="PF07505">
    <property type="entry name" value="DUF5131"/>
    <property type="match status" value="1"/>
</dbReference>
<dbReference type="RefSeq" id="WP_108527238.1">
    <property type="nucleotide sequence ID" value="NZ_MUXF01000004.1"/>
</dbReference>
<evidence type="ECO:0008006" key="3">
    <source>
        <dbReference type="Google" id="ProtNLM"/>
    </source>
</evidence>
<reference evidence="1 2" key="1">
    <citation type="submission" date="2017-02" db="EMBL/GenBank/DDBJ databases">
        <title>Arcobacter lacus sp. nov., a new species isolated from reclaimed water.</title>
        <authorList>
            <person name="Figueras M.J."/>
            <person name="Perez-Cataluna A."/>
            <person name="Salas-Masso N."/>
        </authorList>
    </citation>
    <scope>NUCLEOTIDE SEQUENCE [LARGE SCALE GENOMIC DNA]</scope>
    <source>
        <strain evidence="1 2">RW43-9</strain>
    </source>
</reference>